<evidence type="ECO:0000313" key="2">
    <source>
        <dbReference type="Proteomes" id="UP000294192"/>
    </source>
</evidence>
<reference evidence="1 2" key="1">
    <citation type="submission" date="2018-02" db="EMBL/GenBank/DDBJ databases">
        <title>Mycoplasma marinum and Mycoplasma todarodis sp. nov., moderately halophilic and psychrotolerant mycoplasmas isolated from cephalopods.</title>
        <authorList>
            <person name="Viver T."/>
        </authorList>
    </citation>
    <scope>NUCLEOTIDE SEQUENCE [LARGE SCALE GENOMIC DNA]</scope>
    <source>
        <strain evidence="1 2">PE</strain>
    </source>
</reference>
<keyword evidence="2" id="KW-1185">Reference proteome</keyword>
<dbReference type="InterPro" id="IPR014942">
    <property type="entry name" value="AbiEii"/>
</dbReference>
<dbReference type="RefSeq" id="WP_131599237.1">
    <property type="nucleotide sequence ID" value="NZ_PSZO01000014.1"/>
</dbReference>
<gene>
    <name evidence="1" type="ORF">C4B24_03085</name>
</gene>
<protein>
    <recommendedName>
        <fullName evidence="3">Nucleotidyl transferase AbiEii/AbiGii toxin family protein</fullName>
    </recommendedName>
</protein>
<evidence type="ECO:0000313" key="1">
    <source>
        <dbReference type="EMBL" id="TCG11041.1"/>
    </source>
</evidence>
<organism evidence="1 2">
    <name type="scientific">Mycoplasma marinum</name>
    <dbReference type="NCBI Taxonomy" id="1937190"/>
    <lineage>
        <taxon>Bacteria</taxon>
        <taxon>Bacillati</taxon>
        <taxon>Mycoplasmatota</taxon>
        <taxon>Mollicutes</taxon>
        <taxon>Mycoplasmataceae</taxon>
        <taxon>Mycoplasma</taxon>
    </lineage>
</organism>
<dbReference type="Pfam" id="PF08843">
    <property type="entry name" value="AbiEii"/>
    <property type="match status" value="1"/>
</dbReference>
<dbReference type="Gene3D" id="3.10.450.620">
    <property type="entry name" value="JHP933, nucleotidyltransferase-like core domain"/>
    <property type="match status" value="1"/>
</dbReference>
<name>A0A4R0XVR2_9MOLU</name>
<sequence length="305" mass="35173">MNKELPQSFLVKEEKIKKVLEVLSQYEVVFKGGTSLSLSHGIIKRFSEDIDVSFYLEDKNDTKINRKNIKEEIVADLKKLDWIETIELNGTDILISFQNNAEVSKLNSVIRPNTIKLELQDPERKRHKPISSNIAPFEGAHFTMNVANSFSTYTDKVALLVELTYSNEIGILIDKAKTMPRHMYDYLAIYEHLDAGRAISSQKKYVEYCNKRIDINVVKNVEGKIVPRTKYDNIFWSKNILKQKSMFPIFASFLKMHKETIIEIINSIVHPGASKFSIAKFLKAIESNFKYYEGLMFAKLNNIFG</sequence>
<dbReference type="EMBL" id="PSZO01000014">
    <property type="protein sequence ID" value="TCG11041.1"/>
    <property type="molecule type" value="Genomic_DNA"/>
</dbReference>
<evidence type="ECO:0008006" key="3">
    <source>
        <dbReference type="Google" id="ProtNLM"/>
    </source>
</evidence>
<dbReference type="AlphaFoldDB" id="A0A4R0XVR2"/>
<accession>A0A4R0XVR2</accession>
<proteinExistence type="predicted"/>
<dbReference type="Proteomes" id="UP000294192">
    <property type="component" value="Unassembled WGS sequence"/>
</dbReference>
<dbReference type="OrthoDB" id="9780929at2"/>
<comment type="caution">
    <text evidence="1">The sequence shown here is derived from an EMBL/GenBank/DDBJ whole genome shotgun (WGS) entry which is preliminary data.</text>
</comment>